<comment type="caution">
    <text evidence="1">The sequence shown here is derived from an EMBL/GenBank/DDBJ whole genome shotgun (WGS) entry which is preliminary data.</text>
</comment>
<dbReference type="AlphaFoldDB" id="A0AAN9NWD8"/>
<sequence length="77" mass="9223">MFLNINEILVEKLKLEICFQAFSIIASRTDFLRPNLWLAIGFQIFRPREEVLKDNFTTAPEFVAKSEYTYMGKDWQW</sequence>
<evidence type="ECO:0000313" key="2">
    <source>
        <dbReference type="Proteomes" id="UP001386955"/>
    </source>
</evidence>
<reference evidence="1 2" key="1">
    <citation type="submission" date="2024-01" db="EMBL/GenBank/DDBJ databases">
        <title>The genomes of 5 underutilized Papilionoideae crops provide insights into root nodulation and disease resistanc.</title>
        <authorList>
            <person name="Jiang F."/>
        </authorList>
    </citation>
    <scope>NUCLEOTIDE SEQUENCE [LARGE SCALE GENOMIC DNA]</scope>
    <source>
        <strain evidence="1">DUOXIRENSHENG_FW03</strain>
        <tissue evidence="1">Leaves</tissue>
    </source>
</reference>
<proteinExistence type="predicted"/>
<dbReference type="Proteomes" id="UP001386955">
    <property type="component" value="Unassembled WGS sequence"/>
</dbReference>
<keyword evidence="2" id="KW-1185">Reference proteome</keyword>
<protein>
    <submittedName>
        <fullName evidence="1">Uncharacterized protein</fullName>
    </submittedName>
</protein>
<organism evidence="1 2">
    <name type="scientific">Psophocarpus tetragonolobus</name>
    <name type="common">Winged bean</name>
    <name type="synonym">Dolichos tetragonolobus</name>
    <dbReference type="NCBI Taxonomy" id="3891"/>
    <lineage>
        <taxon>Eukaryota</taxon>
        <taxon>Viridiplantae</taxon>
        <taxon>Streptophyta</taxon>
        <taxon>Embryophyta</taxon>
        <taxon>Tracheophyta</taxon>
        <taxon>Spermatophyta</taxon>
        <taxon>Magnoliopsida</taxon>
        <taxon>eudicotyledons</taxon>
        <taxon>Gunneridae</taxon>
        <taxon>Pentapetalae</taxon>
        <taxon>rosids</taxon>
        <taxon>fabids</taxon>
        <taxon>Fabales</taxon>
        <taxon>Fabaceae</taxon>
        <taxon>Papilionoideae</taxon>
        <taxon>50 kb inversion clade</taxon>
        <taxon>NPAAA clade</taxon>
        <taxon>indigoferoid/millettioid clade</taxon>
        <taxon>Phaseoleae</taxon>
        <taxon>Psophocarpus</taxon>
    </lineage>
</organism>
<evidence type="ECO:0000313" key="1">
    <source>
        <dbReference type="EMBL" id="KAK7380426.1"/>
    </source>
</evidence>
<name>A0AAN9NWD8_PSOTE</name>
<gene>
    <name evidence="1" type="ORF">VNO78_32936</name>
</gene>
<dbReference type="EMBL" id="JAYMYS010000009">
    <property type="protein sequence ID" value="KAK7380426.1"/>
    <property type="molecule type" value="Genomic_DNA"/>
</dbReference>
<accession>A0AAN9NWD8</accession>